<dbReference type="RefSeq" id="WP_071137120.1">
    <property type="nucleotide sequence ID" value="NZ_LT608328.1"/>
</dbReference>
<dbReference type="PROSITE" id="PS51671">
    <property type="entry name" value="ACT"/>
    <property type="match status" value="1"/>
</dbReference>
<feature type="domain" description="ACT" evidence="13">
    <location>
        <begin position="319"/>
        <end position="387"/>
    </location>
</feature>
<comment type="similarity">
    <text evidence="3 12">Belongs to the D-isomer specific 2-hydroxyacid dehydrogenase family.</text>
</comment>
<evidence type="ECO:0000256" key="2">
    <source>
        <dbReference type="ARBA" id="ARBA00005216"/>
    </source>
</evidence>
<sequence length="387" mass="42129">MGKYKIKTLNGISKTGLDKFGQNYEVGSDIDTPDGIILRSASLHETEFPGNLHCIARAGAGVNNIPVERCSEKGIVVFNTPGANANAVKELAVAAMLLSSRKIVEGINWARSLKGDDLPKQVEKGKAQFAGPEISGKRLGVIGLGAIGVMVANAAVNLEMEVYGYDPYISVDHAWGLSRAVKKANDLRKLFKHCDYITLHIPLTDETKHMLGKEAFAEMKEGVRIINLSRGELVNDEDIIDALGAGIVSEYVTDFPNEKLINVPGVIPVPHLGASTPESEDNCAVMAVMQLKDFLENGNIRNSVNFPACDMGVSIVKHRLTIAHKNIPKMLGQISAVLSEQGTNIANMINRSRGDYAYTMVDLEEEIIDENVKRIRNITGVLRVRVI</sequence>
<evidence type="ECO:0000256" key="4">
    <source>
        <dbReference type="ARBA" id="ARBA00013001"/>
    </source>
</evidence>
<dbReference type="EC" id="1.1.1.399" evidence="4"/>
<evidence type="ECO:0000313" key="14">
    <source>
        <dbReference type="EMBL" id="SCM58570.1"/>
    </source>
</evidence>
<organism evidence="14 15">
    <name type="scientific">Petrimonas mucosa</name>
    <dbReference type="NCBI Taxonomy" id="1642646"/>
    <lineage>
        <taxon>Bacteria</taxon>
        <taxon>Pseudomonadati</taxon>
        <taxon>Bacteroidota</taxon>
        <taxon>Bacteroidia</taxon>
        <taxon>Bacteroidales</taxon>
        <taxon>Dysgonomonadaceae</taxon>
        <taxon>Petrimonas</taxon>
    </lineage>
</organism>
<evidence type="ECO:0000259" key="13">
    <source>
        <dbReference type="PROSITE" id="PS51671"/>
    </source>
</evidence>
<comment type="pathway">
    <text evidence="2">Amino-acid biosynthesis; L-serine biosynthesis; L-serine from 3-phospho-D-glycerate: step 1/3.</text>
</comment>
<dbReference type="Gene3D" id="3.40.50.720">
    <property type="entry name" value="NAD(P)-binding Rossmann-like Domain"/>
    <property type="match status" value="2"/>
</dbReference>
<keyword evidence="7 12" id="KW-0560">Oxidoreductase</keyword>
<gene>
    <name evidence="14" type="primary">PGDH1</name>
    <name evidence="14" type="ORF">ING2E5A_1867</name>
</gene>
<dbReference type="InterPro" id="IPR029752">
    <property type="entry name" value="D-isomer_DH_CS1"/>
</dbReference>
<dbReference type="STRING" id="1642646.ING2E5A_1867"/>
<proteinExistence type="inferred from homology"/>
<evidence type="ECO:0000313" key="15">
    <source>
        <dbReference type="Proteomes" id="UP000178485"/>
    </source>
</evidence>
<dbReference type="GO" id="GO:0004617">
    <property type="term" value="F:phosphoglycerate dehydrogenase activity"/>
    <property type="evidence" value="ECO:0007669"/>
    <property type="project" value="UniProtKB-EC"/>
</dbReference>
<dbReference type="SUPFAM" id="SSF51735">
    <property type="entry name" value="NAD(P)-binding Rossmann-fold domains"/>
    <property type="match status" value="1"/>
</dbReference>
<keyword evidence="15" id="KW-1185">Reference proteome</keyword>
<evidence type="ECO:0000256" key="6">
    <source>
        <dbReference type="ARBA" id="ARBA00021582"/>
    </source>
</evidence>
<dbReference type="InterPro" id="IPR006140">
    <property type="entry name" value="D-isomer_DH_NAD-bd"/>
</dbReference>
<dbReference type="Proteomes" id="UP000178485">
    <property type="component" value="Chromosome i"/>
</dbReference>
<evidence type="ECO:0000256" key="1">
    <source>
        <dbReference type="ARBA" id="ARBA00003800"/>
    </source>
</evidence>
<evidence type="ECO:0000256" key="11">
    <source>
        <dbReference type="ARBA" id="ARBA00048731"/>
    </source>
</evidence>
<evidence type="ECO:0000256" key="9">
    <source>
        <dbReference type="ARBA" id="ARBA00030455"/>
    </source>
</evidence>
<dbReference type="SUPFAM" id="SSF52283">
    <property type="entry name" value="Formate/glycerate dehydrogenase catalytic domain-like"/>
    <property type="match status" value="1"/>
</dbReference>
<dbReference type="InterPro" id="IPR002912">
    <property type="entry name" value="ACT_dom"/>
</dbReference>
<dbReference type="CDD" id="cd04901">
    <property type="entry name" value="ACT_3PGDH"/>
    <property type="match status" value="1"/>
</dbReference>
<dbReference type="PROSITE" id="PS00065">
    <property type="entry name" value="D_2_HYDROXYACID_DH_1"/>
    <property type="match status" value="1"/>
</dbReference>
<dbReference type="EMBL" id="LT608328">
    <property type="protein sequence ID" value="SCM58570.1"/>
    <property type="molecule type" value="Genomic_DNA"/>
</dbReference>
<dbReference type="InterPro" id="IPR036291">
    <property type="entry name" value="NAD(P)-bd_dom_sf"/>
</dbReference>
<accession>A0A1G4G823</accession>
<dbReference type="GO" id="GO:0051287">
    <property type="term" value="F:NAD binding"/>
    <property type="evidence" value="ECO:0007669"/>
    <property type="project" value="InterPro"/>
</dbReference>
<dbReference type="KEGG" id="pmuc:ING2E5A_1867"/>
<dbReference type="Gene3D" id="3.30.70.260">
    <property type="match status" value="1"/>
</dbReference>
<dbReference type="PROSITE" id="PS00671">
    <property type="entry name" value="D_2_HYDROXYACID_DH_3"/>
    <property type="match status" value="1"/>
</dbReference>
<dbReference type="InterPro" id="IPR006139">
    <property type="entry name" value="D-isomer_2_OHA_DH_cat_dom"/>
</dbReference>
<comment type="catalytic activity">
    <reaction evidence="10">
        <text>(R)-2-hydroxyglutarate + NAD(+) = 2-oxoglutarate + NADH + H(+)</text>
        <dbReference type="Rhea" id="RHEA:49612"/>
        <dbReference type="ChEBI" id="CHEBI:15378"/>
        <dbReference type="ChEBI" id="CHEBI:15801"/>
        <dbReference type="ChEBI" id="CHEBI:16810"/>
        <dbReference type="ChEBI" id="CHEBI:57540"/>
        <dbReference type="ChEBI" id="CHEBI:57945"/>
        <dbReference type="EC" id="1.1.1.399"/>
    </reaction>
</comment>
<dbReference type="EC" id="1.1.1.95" evidence="5"/>
<protein>
    <recommendedName>
        <fullName evidence="6">D-3-phosphoglycerate dehydrogenase</fullName>
        <ecNumber evidence="4">1.1.1.399</ecNumber>
        <ecNumber evidence="5">1.1.1.95</ecNumber>
    </recommendedName>
    <alternativeName>
        <fullName evidence="9">2-oxoglutarate reductase</fullName>
    </alternativeName>
</protein>
<evidence type="ECO:0000256" key="8">
    <source>
        <dbReference type="ARBA" id="ARBA00023027"/>
    </source>
</evidence>
<evidence type="ECO:0000256" key="5">
    <source>
        <dbReference type="ARBA" id="ARBA00013143"/>
    </source>
</evidence>
<evidence type="ECO:0000256" key="10">
    <source>
        <dbReference type="ARBA" id="ARBA00048126"/>
    </source>
</evidence>
<comment type="catalytic activity">
    <reaction evidence="11">
        <text>(2R)-3-phosphoglycerate + NAD(+) = 3-phosphooxypyruvate + NADH + H(+)</text>
        <dbReference type="Rhea" id="RHEA:12641"/>
        <dbReference type="ChEBI" id="CHEBI:15378"/>
        <dbReference type="ChEBI" id="CHEBI:18110"/>
        <dbReference type="ChEBI" id="CHEBI:57540"/>
        <dbReference type="ChEBI" id="CHEBI:57945"/>
        <dbReference type="ChEBI" id="CHEBI:58272"/>
        <dbReference type="EC" id="1.1.1.95"/>
    </reaction>
</comment>
<keyword evidence="8" id="KW-0520">NAD</keyword>
<dbReference type="UniPathway" id="UPA00135">
    <property type="reaction ID" value="UER00196"/>
</dbReference>
<dbReference type="Pfam" id="PF00389">
    <property type="entry name" value="2-Hacid_dh"/>
    <property type="match status" value="1"/>
</dbReference>
<dbReference type="InterPro" id="IPR029753">
    <property type="entry name" value="D-isomer_DH_CS"/>
</dbReference>
<comment type="function">
    <text evidence="1">Catalyzes the reversible oxidation of 3-phospho-D-glycerate to 3-phosphonooxypyruvate, the first step of the phosphorylated L-serine biosynthesis pathway. Also catalyzes the reversible oxidation of 2-hydroxyglutarate to 2-oxoglutarate.</text>
</comment>
<dbReference type="AlphaFoldDB" id="A0A1G4G823"/>
<reference evidence="14 15" key="1">
    <citation type="submission" date="2016-08" db="EMBL/GenBank/DDBJ databases">
        <authorList>
            <person name="Seilhamer J.J."/>
        </authorList>
    </citation>
    <scope>NUCLEOTIDE SEQUENCE [LARGE SCALE GENOMIC DNA]</scope>
    <source>
        <strain evidence="14">ING2-E5A</strain>
    </source>
</reference>
<dbReference type="InterPro" id="IPR045865">
    <property type="entry name" value="ACT-like_dom_sf"/>
</dbReference>
<dbReference type="Pfam" id="PF02826">
    <property type="entry name" value="2-Hacid_dh_C"/>
    <property type="match status" value="1"/>
</dbReference>
<evidence type="ECO:0000256" key="7">
    <source>
        <dbReference type="ARBA" id="ARBA00023002"/>
    </source>
</evidence>
<evidence type="ECO:0000256" key="3">
    <source>
        <dbReference type="ARBA" id="ARBA00005854"/>
    </source>
</evidence>
<dbReference type="CDD" id="cd12174">
    <property type="entry name" value="PGDH_like_3"/>
    <property type="match status" value="1"/>
</dbReference>
<dbReference type="PANTHER" id="PTHR42938:SF47">
    <property type="entry name" value="HYDROXYPYRUVATE REDUCTASE"/>
    <property type="match status" value="1"/>
</dbReference>
<evidence type="ECO:0000256" key="12">
    <source>
        <dbReference type="RuleBase" id="RU003719"/>
    </source>
</evidence>
<dbReference type="SUPFAM" id="SSF55021">
    <property type="entry name" value="ACT-like"/>
    <property type="match status" value="1"/>
</dbReference>
<dbReference type="PANTHER" id="PTHR42938">
    <property type="entry name" value="FORMATE DEHYDROGENASE 1"/>
    <property type="match status" value="1"/>
</dbReference>
<name>A0A1G4G823_9BACT</name>